<keyword evidence="9" id="KW-1185">Reference proteome</keyword>
<keyword evidence="3 6" id="KW-0812">Transmembrane</keyword>
<gene>
    <name evidence="8" type="ORF">SAMN05443529_12334</name>
</gene>
<proteinExistence type="predicted"/>
<feature type="transmembrane region" description="Helical" evidence="6">
    <location>
        <begin position="30"/>
        <end position="52"/>
    </location>
</feature>
<evidence type="ECO:0000256" key="2">
    <source>
        <dbReference type="ARBA" id="ARBA00022475"/>
    </source>
</evidence>
<keyword evidence="4 6" id="KW-1133">Transmembrane helix</keyword>
<evidence type="ECO:0000256" key="5">
    <source>
        <dbReference type="ARBA" id="ARBA00023136"/>
    </source>
</evidence>
<evidence type="ECO:0000313" key="8">
    <source>
        <dbReference type="EMBL" id="SDH96996.1"/>
    </source>
</evidence>
<reference evidence="9" key="1">
    <citation type="submission" date="2016-10" db="EMBL/GenBank/DDBJ databases">
        <authorList>
            <person name="Varghese N."/>
            <person name="Submissions S."/>
        </authorList>
    </citation>
    <scope>NUCLEOTIDE SEQUENCE [LARGE SCALE GENOMIC DNA]</scope>
    <source>
        <strain evidence="9">DSM 8344</strain>
    </source>
</reference>
<dbReference type="PANTHER" id="PTHR36115">
    <property type="entry name" value="PROLINE-RICH ANTIGEN HOMOLOG-RELATED"/>
    <property type="match status" value="1"/>
</dbReference>
<dbReference type="Proteomes" id="UP000198656">
    <property type="component" value="Unassembled WGS sequence"/>
</dbReference>
<protein>
    <submittedName>
        <fullName evidence="8">Uncharacterized membrane protein YckC, RDD family</fullName>
    </submittedName>
</protein>
<evidence type="ECO:0000313" key="9">
    <source>
        <dbReference type="Proteomes" id="UP000198656"/>
    </source>
</evidence>
<dbReference type="InterPro" id="IPR051791">
    <property type="entry name" value="Pra-immunoreactive"/>
</dbReference>
<dbReference type="OrthoDB" id="9793824at2"/>
<feature type="domain" description="RDD" evidence="7">
    <location>
        <begin position="24"/>
        <end position="150"/>
    </location>
</feature>
<dbReference type="Pfam" id="PF06271">
    <property type="entry name" value="RDD"/>
    <property type="match status" value="1"/>
</dbReference>
<dbReference type="EMBL" id="FNCP01000023">
    <property type="protein sequence ID" value="SDH96996.1"/>
    <property type="molecule type" value="Genomic_DNA"/>
</dbReference>
<sequence>MDIINEHSGNQLMESGNVITLRVVGFWTRFFAFILDLLVIAMSSQIFFRLVWPSGLETTTVKSFILMNSLFPGIWGSLYFVLMTMYFGQTLGKMIMGIKVVRKDGHPLSWLTVIMREVAGRILAQLLGTYLGYLVCAFHPRKQGLSDILGDTYVVYAGAKKLGRLVQIPADQAAAK</sequence>
<keyword evidence="5 6" id="KW-0472">Membrane</keyword>
<organism evidence="8 9">
    <name type="scientific">Desulfosporosinus hippei DSM 8344</name>
    <dbReference type="NCBI Taxonomy" id="1121419"/>
    <lineage>
        <taxon>Bacteria</taxon>
        <taxon>Bacillati</taxon>
        <taxon>Bacillota</taxon>
        <taxon>Clostridia</taxon>
        <taxon>Eubacteriales</taxon>
        <taxon>Desulfitobacteriaceae</taxon>
        <taxon>Desulfosporosinus</taxon>
    </lineage>
</organism>
<dbReference type="STRING" id="1121419.SAMN05443529_12334"/>
<dbReference type="InterPro" id="IPR010432">
    <property type="entry name" value="RDD"/>
</dbReference>
<name>A0A1G8GRJ8_9FIRM</name>
<evidence type="ECO:0000256" key="1">
    <source>
        <dbReference type="ARBA" id="ARBA00004651"/>
    </source>
</evidence>
<dbReference type="GO" id="GO:0005886">
    <property type="term" value="C:plasma membrane"/>
    <property type="evidence" value="ECO:0007669"/>
    <property type="project" value="UniProtKB-SubCell"/>
</dbReference>
<dbReference type="RefSeq" id="WP_092334899.1">
    <property type="nucleotide sequence ID" value="NZ_FNCP01000023.1"/>
</dbReference>
<dbReference type="AlphaFoldDB" id="A0A1G8GRJ8"/>
<evidence type="ECO:0000256" key="3">
    <source>
        <dbReference type="ARBA" id="ARBA00022692"/>
    </source>
</evidence>
<feature type="transmembrane region" description="Helical" evidence="6">
    <location>
        <begin position="64"/>
        <end position="87"/>
    </location>
</feature>
<evidence type="ECO:0000256" key="6">
    <source>
        <dbReference type="SAM" id="Phobius"/>
    </source>
</evidence>
<dbReference type="PANTHER" id="PTHR36115:SF9">
    <property type="entry name" value="LMO1584 PROTEIN"/>
    <property type="match status" value="1"/>
</dbReference>
<keyword evidence="2" id="KW-1003">Cell membrane</keyword>
<evidence type="ECO:0000256" key="4">
    <source>
        <dbReference type="ARBA" id="ARBA00022989"/>
    </source>
</evidence>
<comment type="subcellular location">
    <subcellularLocation>
        <location evidence="1">Cell membrane</location>
        <topology evidence="1">Multi-pass membrane protein</topology>
    </subcellularLocation>
</comment>
<evidence type="ECO:0000259" key="7">
    <source>
        <dbReference type="Pfam" id="PF06271"/>
    </source>
</evidence>
<accession>A0A1G8GRJ8</accession>